<feature type="coiled-coil region" evidence="1">
    <location>
        <begin position="36"/>
        <end position="84"/>
    </location>
</feature>
<proteinExistence type="predicted"/>
<protein>
    <submittedName>
        <fullName evidence="2">Uncharacterized protein</fullName>
    </submittedName>
</protein>
<gene>
    <name evidence="2" type="ordered locus">Bathy15g01720</name>
</gene>
<keyword evidence="3" id="KW-1185">Reference proteome</keyword>
<dbReference type="Proteomes" id="UP000198341">
    <property type="component" value="Chromosome 15"/>
</dbReference>
<accession>K8ENZ1</accession>
<evidence type="ECO:0000313" key="2">
    <source>
        <dbReference type="EMBL" id="CCO19912.1"/>
    </source>
</evidence>
<name>K8ENZ1_9CHLO</name>
<organism evidence="2 3">
    <name type="scientific">Bathycoccus prasinos</name>
    <dbReference type="NCBI Taxonomy" id="41875"/>
    <lineage>
        <taxon>Eukaryota</taxon>
        <taxon>Viridiplantae</taxon>
        <taxon>Chlorophyta</taxon>
        <taxon>Mamiellophyceae</taxon>
        <taxon>Mamiellales</taxon>
        <taxon>Bathycoccaceae</taxon>
        <taxon>Bathycoccus</taxon>
    </lineage>
</organism>
<evidence type="ECO:0000256" key="1">
    <source>
        <dbReference type="SAM" id="Coils"/>
    </source>
</evidence>
<dbReference type="KEGG" id="bpg:Bathy15g01720"/>
<dbReference type="GeneID" id="19011477"/>
<evidence type="ECO:0000313" key="3">
    <source>
        <dbReference type="Proteomes" id="UP000198341"/>
    </source>
</evidence>
<dbReference type="EMBL" id="FO082264">
    <property type="protein sequence ID" value="CCO19912.1"/>
    <property type="molecule type" value="Genomic_DNA"/>
</dbReference>
<keyword evidence="1" id="KW-0175">Coiled coil</keyword>
<sequence length="251" mass="29348">MDLNSALREEFDALKKSSAAHSIPHAQLQAAWARTMERALESLERKDEAIERYREKEEELERKIETLSEEVGRWKEAMVEEEEECTLAAKKYRKIQDVMEYAIELYPNFRSQFARAKERLRESQKTSYRGEGPSPLWKGIFDAKKPDLLHKLLRTDAREKDGYTGETVKAMGSNEIKFLYRTHPDSRNALKKLKVPIPRSYIYLQFPRECSARKWARILYFDEINSLNPDYDSGGFLGDVFEHILGDMGMI</sequence>
<dbReference type="RefSeq" id="XP_007508826.1">
    <property type="nucleotide sequence ID" value="XM_007508764.1"/>
</dbReference>
<dbReference type="AlphaFoldDB" id="K8ENZ1"/>
<reference evidence="2 3" key="1">
    <citation type="submission" date="2011-10" db="EMBL/GenBank/DDBJ databases">
        <authorList>
            <person name="Genoscope - CEA"/>
        </authorList>
    </citation>
    <scope>NUCLEOTIDE SEQUENCE [LARGE SCALE GENOMIC DNA]</scope>
    <source>
        <strain evidence="2 3">RCC 1105</strain>
    </source>
</reference>